<dbReference type="EMBL" id="CM046393">
    <property type="protein sequence ID" value="KAI8552592.1"/>
    <property type="molecule type" value="Genomic_DNA"/>
</dbReference>
<sequence>MPSAATTTTLASGTSTAFHFRSGTPSWVLDSCANDHMTGPNLKEQMQWCGDHLEEISKLAKVKAQVSEVKGTMLQDIEKVRKNQGLLVMQILLSAANQFSFMIFM</sequence>
<organism evidence="1 2">
    <name type="scientific">Rhododendron molle</name>
    <name type="common">Chinese azalea</name>
    <name type="synonym">Azalea mollis</name>
    <dbReference type="NCBI Taxonomy" id="49168"/>
    <lineage>
        <taxon>Eukaryota</taxon>
        <taxon>Viridiplantae</taxon>
        <taxon>Streptophyta</taxon>
        <taxon>Embryophyta</taxon>
        <taxon>Tracheophyta</taxon>
        <taxon>Spermatophyta</taxon>
        <taxon>Magnoliopsida</taxon>
        <taxon>eudicotyledons</taxon>
        <taxon>Gunneridae</taxon>
        <taxon>Pentapetalae</taxon>
        <taxon>asterids</taxon>
        <taxon>Ericales</taxon>
        <taxon>Ericaceae</taxon>
        <taxon>Ericoideae</taxon>
        <taxon>Rhodoreae</taxon>
        <taxon>Rhododendron</taxon>
    </lineage>
</organism>
<keyword evidence="2" id="KW-1185">Reference proteome</keyword>
<dbReference type="Proteomes" id="UP001062846">
    <property type="component" value="Chromosome 6"/>
</dbReference>
<evidence type="ECO:0000313" key="1">
    <source>
        <dbReference type="EMBL" id="KAI8552592.1"/>
    </source>
</evidence>
<proteinExistence type="predicted"/>
<evidence type="ECO:0000313" key="2">
    <source>
        <dbReference type="Proteomes" id="UP001062846"/>
    </source>
</evidence>
<reference evidence="1" key="1">
    <citation type="submission" date="2022-02" db="EMBL/GenBank/DDBJ databases">
        <title>Plant Genome Project.</title>
        <authorList>
            <person name="Zhang R.-G."/>
        </authorList>
    </citation>
    <scope>NUCLEOTIDE SEQUENCE</scope>
    <source>
        <strain evidence="1">AT1</strain>
    </source>
</reference>
<protein>
    <submittedName>
        <fullName evidence="1">Uncharacterized protein</fullName>
    </submittedName>
</protein>
<name>A0ACC0NGW4_RHOML</name>
<gene>
    <name evidence="1" type="ORF">RHMOL_Rhmol06G0278700</name>
</gene>
<comment type="caution">
    <text evidence="1">The sequence shown here is derived from an EMBL/GenBank/DDBJ whole genome shotgun (WGS) entry which is preliminary data.</text>
</comment>
<accession>A0ACC0NGW4</accession>